<keyword evidence="3" id="KW-1185">Reference proteome</keyword>
<proteinExistence type="predicted"/>
<dbReference type="EMBL" id="JACHLE010000003">
    <property type="protein sequence ID" value="MBB4807328.1"/>
    <property type="molecule type" value="Genomic_DNA"/>
</dbReference>
<evidence type="ECO:0000313" key="2">
    <source>
        <dbReference type="EMBL" id="MBB4807328.1"/>
    </source>
</evidence>
<accession>A0A840KH37</accession>
<dbReference type="Proteomes" id="UP000592180">
    <property type="component" value="Unassembled WGS sequence"/>
</dbReference>
<protein>
    <submittedName>
        <fullName evidence="2">Uncharacterized protein YegP (UPF0339 family)</fullName>
    </submittedName>
</protein>
<evidence type="ECO:0000259" key="1">
    <source>
        <dbReference type="Pfam" id="PF07411"/>
    </source>
</evidence>
<reference evidence="2 3" key="1">
    <citation type="submission" date="2020-08" db="EMBL/GenBank/DDBJ databases">
        <title>Functional genomics of gut bacteria from endangered species of beetles.</title>
        <authorList>
            <person name="Carlos-Shanley C."/>
        </authorList>
    </citation>
    <scope>NUCLEOTIDE SEQUENCE [LARGE SCALE GENOMIC DNA]</scope>
    <source>
        <strain evidence="2 3">S00151</strain>
    </source>
</reference>
<dbReference type="Pfam" id="PF07411">
    <property type="entry name" value="DUF1508"/>
    <property type="match status" value="1"/>
</dbReference>
<feature type="domain" description="DUF1508" evidence="1">
    <location>
        <begin position="13"/>
        <end position="46"/>
    </location>
</feature>
<dbReference type="AlphaFoldDB" id="A0A840KH37"/>
<dbReference type="InterPro" id="IPR036913">
    <property type="entry name" value="YegP-like_sf"/>
</dbReference>
<dbReference type="SUPFAM" id="SSF160113">
    <property type="entry name" value="YegP-like"/>
    <property type="match status" value="1"/>
</dbReference>
<comment type="caution">
    <text evidence="2">The sequence shown here is derived from an EMBL/GenBank/DDBJ whole genome shotgun (WGS) entry which is preliminary data.</text>
</comment>
<dbReference type="RefSeq" id="WP_184190135.1">
    <property type="nucleotide sequence ID" value="NZ_JACHLE010000003.1"/>
</dbReference>
<dbReference type="Gene3D" id="3.30.160.160">
    <property type="entry name" value="YegP-like"/>
    <property type="match status" value="1"/>
</dbReference>
<dbReference type="InterPro" id="IPR010879">
    <property type="entry name" value="DUF1508"/>
</dbReference>
<gene>
    <name evidence="2" type="ORF">HNP38_002632</name>
</gene>
<organism evidence="2 3">
    <name type="scientific">Chryseobacterium defluvii</name>
    <dbReference type="NCBI Taxonomy" id="160396"/>
    <lineage>
        <taxon>Bacteria</taxon>
        <taxon>Pseudomonadati</taxon>
        <taxon>Bacteroidota</taxon>
        <taxon>Flavobacteriia</taxon>
        <taxon>Flavobacteriales</taxon>
        <taxon>Weeksellaceae</taxon>
        <taxon>Chryseobacterium group</taxon>
        <taxon>Chryseobacterium</taxon>
    </lineage>
</organism>
<sequence length="54" mass="6209">MTTLNDKWEFYKDAANKWRWRRTSPNGNIVGASAQGYVNKSDCIDNAIRNGYNP</sequence>
<name>A0A840KH37_9FLAO</name>
<evidence type="ECO:0000313" key="3">
    <source>
        <dbReference type="Proteomes" id="UP000592180"/>
    </source>
</evidence>